<proteinExistence type="inferred from homology"/>
<keyword evidence="10" id="KW-1185">Reference proteome</keyword>
<dbReference type="EMBL" id="JAJOMB010000006">
    <property type="protein sequence ID" value="MCD5311998.1"/>
    <property type="molecule type" value="Genomic_DNA"/>
</dbReference>
<accession>A0A9X1SZG4</accession>
<dbReference type="PANTHER" id="PTHR43163">
    <property type="entry name" value="DIPEPTIDE TRANSPORT SYSTEM PERMEASE PROTEIN DPPB-RELATED"/>
    <property type="match status" value="1"/>
</dbReference>
<dbReference type="PANTHER" id="PTHR43163:SF6">
    <property type="entry name" value="DIPEPTIDE TRANSPORT SYSTEM PERMEASE PROTEIN DPPB-RELATED"/>
    <property type="match status" value="1"/>
</dbReference>
<evidence type="ECO:0000256" key="4">
    <source>
        <dbReference type="ARBA" id="ARBA00022692"/>
    </source>
</evidence>
<organism evidence="9 10">
    <name type="scientific">Kineosporia babensis</name>
    <dbReference type="NCBI Taxonomy" id="499548"/>
    <lineage>
        <taxon>Bacteria</taxon>
        <taxon>Bacillati</taxon>
        <taxon>Actinomycetota</taxon>
        <taxon>Actinomycetes</taxon>
        <taxon>Kineosporiales</taxon>
        <taxon>Kineosporiaceae</taxon>
        <taxon>Kineosporia</taxon>
    </lineage>
</organism>
<comment type="caution">
    <text evidence="9">The sequence shown here is derived from an EMBL/GenBank/DDBJ whole genome shotgun (WGS) entry which is preliminary data.</text>
</comment>
<comment type="subcellular location">
    <subcellularLocation>
        <location evidence="1 7">Cell membrane</location>
        <topology evidence="1 7">Multi-pass membrane protein</topology>
    </subcellularLocation>
</comment>
<dbReference type="Gene3D" id="1.10.3720.10">
    <property type="entry name" value="MetI-like"/>
    <property type="match status" value="1"/>
</dbReference>
<keyword evidence="6 7" id="KW-0472">Membrane</keyword>
<dbReference type="GO" id="GO:0071916">
    <property type="term" value="F:dipeptide transmembrane transporter activity"/>
    <property type="evidence" value="ECO:0007669"/>
    <property type="project" value="TreeGrafter"/>
</dbReference>
<keyword evidence="2 7" id="KW-0813">Transport</keyword>
<keyword evidence="4 7" id="KW-0812">Transmembrane</keyword>
<evidence type="ECO:0000259" key="8">
    <source>
        <dbReference type="PROSITE" id="PS50928"/>
    </source>
</evidence>
<sequence>MAHFLLTRLWQSVVTLVLASMVVFAGVRALPGDPALAAAGEEATPEMVAAVRAQLGLDQPLWVQYWRFVKNLLSGDLGTSVRTGTPVSELIGATLPVTAWLTVYALGFAVVVGLIAGTVAAVRRGTVTEFGLNTLSVVGLSVPSFWLGLLAILYLAVGLGWFPASGYVSPVEDPLRALHHLTLPAVILGTGIAAVVMRQTRASMLANLEADYVRTARAKGVSQARVVVRFALRNSLVVVVTLVGLQLGGLISGAVVTERIFGLPGFGKLTLDSVFSRDYPVIEGVVLIVTFAYIIINLVVDVLYSILDPRIRVTGANS</sequence>
<comment type="similarity">
    <text evidence="7">Belongs to the binding-protein-dependent transport system permease family.</text>
</comment>
<dbReference type="SUPFAM" id="SSF161098">
    <property type="entry name" value="MetI-like"/>
    <property type="match status" value="1"/>
</dbReference>
<dbReference type="InterPro" id="IPR000515">
    <property type="entry name" value="MetI-like"/>
</dbReference>
<evidence type="ECO:0000256" key="1">
    <source>
        <dbReference type="ARBA" id="ARBA00004651"/>
    </source>
</evidence>
<dbReference type="RefSeq" id="WP_231441758.1">
    <property type="nucleotide sequence ID" value="NZ_JAJOMB010000006.1"/>
</dbReference>
<feature type="transmembrane region" description="Helical" evidence="7">
    <location>
        <begin position="281"/>
        <end position="304"/>
    </location>
</feature>
<feature type="transmembrane region" description="Helical" evidence="7">
    <location>
        <begin position="134"/>
        <end position="157"/>
    </location>
</feature>
<keyword evidence="5 7" id="KW-1133">Transmembrane helix</keyword>
<dbReference type="Proteomes" id="UP001138997">
    <property type="component" value="Unassembled WGS sequence"/>
</dbReference>
<dbReference type="CDD" id="cd06261">
    <property type="entry name" value="TM_PBP2"/>
    <property type="match status" value="1"/>
</dbReference>
<feature type="domain" description="ABC transmembrane type-1" evidence="8">
    <location>
        <begin position="95"/>
        <end position="304"/>
    </location>
</feature>
<protein>
    <submittedName>
        <fullName evidence="9">ABC transporter permease</fullName>
    </submittedName>
</protein>
<dbReference type="Pfam" id="PF00528">
    <property type="entry name" value="BPD_transp_1"/>
    <property type="match status" value="1"/>
</dbReference>
<dbReference type="InterPro" id="IPR035906">
    <property type="entry name" value="MetI-like_sf"/>
</dbReference>
<dbReference type="AlphaFoldDB" id="A0A9X1SZG4"/>
<evidence type="ECO:0000313" key="9">
    <source>
        <dbReference type="EMBL" id="MCD5311998.1"/>
    </source>
</evidence>
<evidence type="ECO:0000256" key="6">
    <source>
        <dbReference type="ARBA" id="ARBA00023136"/>
    </source>
</evidence>
<feature type="transmembrane region" description="Helical" evidence="7">
    <location>
        <begin position="99"/>
        <end position="122"/>
    </location>
</feature>
<evidence type="ECO:0000256" key="2">
    <source>
        <dbReference type="ARBA" id="ARBA00022448"/>
    </source>
</evidence>
<feature type="transmembrane region" description="Helical" evidence="7">
    <location>
        <begin position="235"/>
        <end position="261"/>
    </location>
</feature>
<name>A0A9X1SZG4_9ACTN</name>
<reference evidence="9" key="1">
    <citation type="submission" date="2021-11" db="EMBL/GenBank/DDBJ databases">
        <title>Streptomyces corallinus and Kineosporia corallina sp. nov., two new coral-derived marine actinobacteria.</title>
        <authorList>
            <person name="Buangrab K."/>
            <person name="Sutthacheep M."/>
            <person name="Yeemin T."/>
            <person name="Harunari E."/>
            <person name="Igarashi Y."/>
            <person name="Sripreechasak P."/>
            <person name="Kanchanasin P."/>
            <person name="Tanasupawat S."/>
            <person name="Phongsopitanun W."/>
        </authorList>
    </citation>
    <scope>NUCLEOTIDE SEQUENCE</scope>
    <source>
        <strain evidence="9">JCM 31032</strain>
    </source>
</reference>
<feature type="transmembrane region" description="Helical" evidence="7">
    <location>
        <begin position="177"/>
        <end position="197"/>
    </location>
</feature>
<dbReference type="Pfam" id="PF19300">
    <property type="entry name" value="BPD_transp_1_N"/>
    <property type="match status" value="1"/>
</dbReference>
<evidence type="ECO:0000256" key="7">
    <source>
        <dbReference type="RuleBase" id="RU363032"/>
    </source>
</evidence>
<gene>
    <name evidence="9" type="ORF">LR394_13890</name>
</gene>
<dbReference type="GO" id="GO:0005886">
    <property type="term" value="C:plasma membrane"/>
    <property type="evidence" value="ECO:0007669"/>
    <property type="project" value="UniProtKB-SubCell"/>
</dbReference>
<evidence type="ECO:0000256" key="3">
    <source>
        <dbReference type="ARBA" id="ARBA00022475"/>
    </source>
</evidence>
<dbReference type="InterPro" id="IPR045621">
    <property type="entry name" value="BPD_transp_1_N"/>
</dbReference>
<evidence type="ECO:0000313" key="10">
    <source>
        <dbReference type="Proteomes" id="UP001138997"/>
    </source>
</evidence>
<keyword evidence="3" id="KW-1003">Cell membrane</keyword>
<evidence type="ECO:0000256" key="5">
    <source>
        <dbReference type="ARBA" id="ARBA00022989"/>
    </source>
</evidence>
<dbReference type="PROSITE" id="PS50928">
    <property type="entry name" value="ABC_TM1"/>
    <property type="match status" value="1"/>
</dbReference>